<organism evidence="12 13">
    <name type="scientific">Capsicum annuum</name>
    <name type="common">Capsicum pepper</name>
    <dbReference type="NCBI Taxonomy" id="4072"/>
    <lineage>
        <taxon>Eukaryota</taxon>
        <taxon>Viridiplantae</taxon>
        <taxon>Streptophyta</taxon>
        <taxon>Embryophyta</taxon>
        <taxon>Tracheophyta</taxon>
        <taxon>Spermatophyta</taxon>
        <taxon>Magnoliopsida</taxon>
        <taxon>eudicotyledons</taxon>
        <taxon>Gunneridae</taxon>
        <taxon>Pentapetalae</taxon>
        <taxon>asterids</taxon>
        <taxon>lamiids</taxon>
        <taxon>Solanales</taxon>
        <taxon>Solanaceae</taxon>
        <taxon>Solanoideae</taxon>
        <taxon>Capsiceae</taxon>
        <taxon>Capsicum</taxon>
    </lineage>
</organism>
<dbReference type="Gramene" id="PHT63817">
    <property type="protein sequence ID" value="PHT63817"/>
    <property type="gene ID" value="T459_32346"/>
</dbReference>
<keyword evidence="9" id="KW-0472">Membrane</keyword>
<keyword evidence="8" id="KW-0175">Coiled coil</keyword>
<keyword evidence="6" id="KW-0611">Plant defense</keyword>
<comment type="subcellular location">
    <subcellularLocation>
        <location evidence="1">Membrane</location>
        <topology evidence="1">Peripheral membrane protein</topology>
    </subcellularLocation>
</comment>
<dbReference type="InterPro" id="IPR058922">
    <property type="entry name" value="WHD_DRP"/>
</dbReference>
<dbReference type="EMBL" id="AYRZ02000023">
    <property type="protein sequence ID" value="PHT63817.1"/>
    <property type="molecule type" value="Genomic_DNA"/>
</dbReference>
<reference evidence="12 13" key="1">
    <citation type="journal article" date="2014" name="Nat. Genet.">
        <title>Genome sequence of the hot pepper provides insights into the evolution of pungency in Capsicum species.</title>
        <authorList>
            <person name="Kim S."/>
            <person name="Park M."/>
            <person name="Yeom S.I."/>
            <person name="Kim Y.M."/>
            <person name="Lee J.M."/>
            <person name="Lee H.A."/>
            <person name="Seo E."/>
            <person name="Choi J."/>
            <person name="Cheong K."/>
            <person name="Kim K.T."/>
            <person name="Jung K."/>
            <person name="Lee G.W."/>
            <person name="Oh S.K."/>
            <person name="Bae C."/>
            <person name="Kim S.B."/>
            <person name="Lee H.Y."/>
            <person name="Kim S.Y."/>
            <person name="Kim M.S."/>
            <person name="Kang B.C."/>
            <person name="Jo Y.D."/>
            <person name="Yang H.B."/>
            <person name="Jeong H.J."/>
            <person name="Kang W.H."/>
            <person name="Kwon J.K."/>
            <person name="Shin C."/>
            <person name="Lim J.Y."/>
            <person name="Park J.H."/>
            <person name="Huh J.H."/>
            <person name="Kim J.S."/>
            <person name="Kim B.D."/>
            <person name="Cohen O."/>
            <person name="Paran I."/>
            <person name="Suh M.C."/>
            <person name="Lee S.B."/>
            <person name="Kim Y.K."/>
            <person name="Shin Y."/>
            <person name="Noh S.J."/>
            <person name="Park J."/>
            <person name="Seo Y.S."/>
            <person name="Kwon S.Y."/>
            <person name="Kim H.A."/>
            <person name="Park J.M."/>
            <person name="Kim H.J."/>
            <person name="Choi S.B."/>
            <person name="Bosland P.W."/>
            <person name="Reeves G."/>
            <person name="Jo S.H."/>
            <person name="Lee B.W."/>
            <person name="Cho H.T."/>
            <person name="Choi H.S."/>
            <person name="Lee M.S."/>
            <person name="Yu Y."/>
            <person name="Do Choi Y."/>
            <person name="Park B.S."/>
            <person name="van Deynze A."/>
            <person name="Ashrafi H."/>
            <person name="Hill T."/>
            <person name="Kim W.T."/>
            <person name="Pai H.S."/>
            <person name="Ahn H.K."/>
            <person name="Yeam I."/>
            <person name="Giovannoni J.J."/>
            <person name="Rose J.K."/>
            <person name="Sorensen I."/>
            <person name="Lee S.J."/>
            <person name="Kim R.W."/>
            <person name="Choi I.Y."/>
            <person name="Choi B.S."/>
            <person name="Lim J.S."/>
            <person name="Lee Y.H."/>
            <person name="Choi D."/>
        </authorList>
    </citation>
    <scope>NUCLEOTIDE SEQUENCE [LARGE SCALE GENOMIC DNA]</scope>
    <source>
        <strain evidence="13">cv. CM334</strain>
    </source>
</reference>
<evidence type="ECO:0000256" key="2">
    <source>
        <dbReference type="ARBA" id="ARBA00008894"/>
    </source>
</evidence>
<keyword evidence="4" id="KW-0677">Repeat</keyword>
<dbReference type="InterPro" id="IPR027417">
    <property type="entry name" value="P-loop_NTPase"/>
</dbReference>
<evidence type="ECO:0000256" key="6">
    <source>
        <dbReference type="ARBA" id="ARBA00022821"/>
    </source>
</evidence>
<dbReference type="InterPro" id="IPR044974">
    <property type="entry name" value="Disease_R_plants"/>
</dbReference>
<feature type="domain" description="Disease resistance protein winged helix" evidence="11">
    <location>
        <begin position="228"/>
        <end position="264"/>
    </location>
</feature>
<dbReference type="InterPro" id="IPR036388">
    <property type="entry name" value="WH-like_DNA-bd_sf"/>
</dbReference>
<gene>
    <name evidence="12" type="ORF">T459_32346</name>
</gene>
<dbReference type="GO" id="GO:0005524">
    <property type="term" value="F:ATP binding"/>
    <property type="evidence" value="ECO:0007669"/>
    <property type="project" value="UniProtKB-KW"/>
</dbReference>
<evidence type="ECO:0000256" key="8">
    <source>
        <dbReference type="ARBA" id="ARBA00023054"/>
    </source>
</evidence>
<keyword evidence="7" id="KW-0067">ATP-binding</keyword>
<evidence type="ECO:0000313" key="12">
    <source>
        <dbReference type="EMBL" id="PHT63817.1"/>
    </source>
</evidence>
<dbReference type="PRINTS" id="PR00364">
    <property type="entry name" value="DISEASERSIST"/>
</dbReference>
<sequence>MGGQGKTTIARILYNNDRIVHHFDVRAWCIISQTYNLRELLQDILSQVTGSKDRGYKDDYLADMLRKSLMRKRYLIVLDDMWDGMAWNDLWRYFRVVGKRSTIIITTRLEKVGEHVKGHINPYYLPFLTTEESCQLLQKKVFQQEVFPPELQVVSQAVAERSNGLPLLVVLVAGIIKRKKMEASWWHKVRNSLCYYLGKSEEYTHSIMQLSYVNLHCHLRPCLLYMGMFPKDVRIPVPALISSWICEGFVQRDKSGKSLEETAEVLHFCLEKSREEKFMQSVKLQFRPSDGNKHQISLDWNANSAGITWRSFHQNLRSLIMNNAGEFANLDPFGLASKLRLLKVLDLSYIRVRDSSSATLEPLIHLKYLAFFTDNSIFTENHICCTSKL</sequence>
<keyword evidence="5" id="KW-0547">Nucleotide-binding</keyword>
<comment type="similarity">
    <text evidence="2">Belongs to the disease resistance NB-LRR family.</text>
</comment>
<evidence type="ECO:0000256" key="5">
    <source>
        <dbReference type="ARBA" id="ARBA00022741"/>
    </source>
</evidence>
<evidence type="ECO:0000313" key="13">
    <source>
        <dbReference type="Proteomes" id="UP000222542"/>
    </source>
</evidence>
<dbReference type="GO" id="GO:0006952">
    <property type="term" value="P:defense response"/>
    <property type="evidence" value="ECO:0007669"/>
    <property type="project" value="InterPro"/>
</dbReference>
<dbReference type="PANTHER" id="PTHR23155">
    <property type="entry name" value="DISEASE RESISTANCE PROTEIN RP"/>
    <property type="match status" value="1"/>
</dbReference>
<evidence type="ECO:0000256" key="3">
    <source>
        <dbReference type="ARBA" id="ARBA00022614"/>
    </source>
</evidence>
<dbReference type="Pfam" id="PF00931">
    <property type="entry name" value="NB-ARC"/>
    <property type="match status" value="1"/>
</dbReference>
<evidence type="ECO:0000259" key="10">
    <source>
        <dbReference type="Pfam" id="PF00931"/>
    </source>
</evidence>
<evidence type="ECO:0000259" key="11">
    <source>
        <dbReference type="Pfam" id="PF23559"/>
    </source>
</evidence>
<comment type="caution">
    <text evidence="12">The sequence shown here is derived from an EMBL/GenBank/DDBJ whole genome shotgun (WGS) entry which is preliminary data.</text>
</comment>
<protein>
    <submittedName>
        <fullName evidence="12">Uncharacterized protein</fullName>
    </submittedName>
</protein>
<accession>A0A2G2Y240</accession>
<dbReference type="Gene3D" id="3.40.50.300">
    <property type="entry name" value="P-loop containing nucleotide triphosphate hydrolases"/>
    <property type="match status" value="1"/>
</dbReference>
<dbReference type="AlphaFoldDB" id="A0A2G2Y240"/>
<dbReference type="GO" id="GO:0016020">
    <property type="term" value="C:membrane"/>
    <property type="evidence" value="ECO:0007669"/>
    <property type="project" value="UniProtKB-SubCell"/>
</dbReference>
<dbReference type="Pfam" id="PF23559">
    <property type="entry name" value="WHD_DRP"/>
    <property type="match status" value="1"/>
</dbReference>
<evidence type="ECO:0000256" key="7">
    <source>
        <dbReference type="ARBA" id="ARBA00022840"/>
    </source>
</evidence>
<dbReference type="Gene3D" id="1.10.8.430">
    <property type="entry name" value="Helical domain of apoptotic protease-activating factors"/>
    <property type="match status" value="1"/>
</dbReference>
<reference evidence="12 13" key="2">
    <citation type="journal article" date="2017" name="Genome Biol.">
        <title>New reference genome sequences of hot pepper reveal the massive evolution of plant disease-resistance genes by retroduplication.</title>
        <authorList>
            <person name="Kim S."/>
            <person name="Park J."/>
            <person name="Yeom S.I."/>
            <person name="Kim Y.M."/>
            <person name="Seo E."/>
            <person name="Kim K.T."/>
            <person name="Kim M.S."/>
            <person name="Lee J.M."/>
            <person name="Cheong K."/>
            <person name="Shin H.S."/>
            <person name="Kim S.B."/>
            <person name="Han K."/>
            <person name="Lee J."/>
            <person name="Park M."/>
            <person name="Lee H.A."/>
            <person name="Lee H.Y."/>
            <person name="Lee Y."/>
            <person name="Oh S."/>
            <person name="Lee J.H."/>
            <person name="Choi E."/>
            <person name="Choi E."/>
            <person name="Lee S.E."/>
            <person name="Jeon J."/>
            <person name="Kim H."/>
            <person name="Choi G."/>
            <person name="Song H."/>
            <person name="Lee J."/>
            <person name="Lee S.C."/>
            <person name="Kwon J.K."/>
            <person name="Lee H.Y."/>
            <person name="Koo N."/>
            <person name="Hong Y."/>
            <person name="Kim R.W."/>
            <person name="Kang W.H."/>
            <person name="Huh J.H."/>
            <person name="Kang B.C."/>
            <person name="Yang T.J."/>
            <person name="Lee Y.H."/>
            <person name="Bennetzen J.L."/>
            <person name="Choi D."/>
        </authorList>
    </citation>
    <scope>NUCLEOTIDE SEQUENCE [LARGE SCALE GENOMIC DNA]</scope>
    <source>
        <strain evidence="13">cv. CM334</strain>
    </source>
</reference>
<evidence type="ECO:0000256" key="9">
    <source>
        <dbReference type="ARBA" id="ARBA00023136"/>
    </source>
</evidence>
<dbReference type="GO" id="GO:0043531">
    <property type="term" value="F:ADP binding"/>
    <property type="evidence" value="ECO:0007669"/>
    <property type="project" value="InterPro"/>
</dbReference>
<keyword evidence="3" id="KW-0433">Leucine-rich repeat</keyword>
<dbReference type="InterPro" id="IPR042197">
    <property type="entry name" value="Apaf_helical"/>
</dbReference>
<proteinExistence type="inferred from homology"/>
<name>A0A2G2Y240_CAPAN</name>
<dbReference type="Proteomes" id="UP000222542">
    <property type="component" value="Unassembled WGS sequence"/>
</dbReference>
<dbReference type="SUPFAM" id="SSF52540">
    <property type="entry name" value="P-loop containing nucleoside triphosphate hydrolases"/>
    <property type="match status" value="1"/>
</dbReference>
<keyword evidence="13" id="KW-1185">Reference proteome</keyword>
<evidence type="ECO:0000256" key="1">
    <source>
        <dbReference type="ARBA" id="ARBA00004170"/>
    </source>
</evidence>
<dbReference type="InterPro" id="IPR002182">
    <property type="entry name" value="NB-ARC"/>
</dbReference>
<dbReference type="Gene3D" id="1.10.10.10">
    <property type="entry name" value="Winged helix-like DNA-binding domain superfamily/Winged helix DNA-binding domain"/>
    <property type="match status" value="1"/>
</dbReference>
<evidence type="ECO:0000256" key="4">
    <source>
        <dbReference type="ARBA" id="ARBA00022737"/>
    </source>
</evidence>
<dbReference type="PANTHER" id="PTHR23155:SF1228">
    <property type="entry name" value="NB-ARC DOMAIN CONTAINING PROTEIN, EXPRESSED"/>
    <property type="match status" value="1"/>
</dbReference>
<feature type="domain" description="NB-ARC" evidence="10">
    <location>
        <begin position="1"/>
        <end position="145"/>
    </location>
</feature>